<feature type="region of interest" description="Disordered" evidence="1">
    <location>
        <begin position="21"/>
        <end position="56"/>
    </location>
</feature>
<dbReference type="Proteomes" id="UP000262802">
    <property type="component" value="Chromosome"/>
</dbReference>
<protein>
    <submittedName>
        <fullName evidence="2">Uncharacterized protein</fullName>
    </submittedName>
</protein>
<dbReference type="PROSITE" id="PS51257">
    <property type="entry name" value="PROKAR_LIPOPROTEIN"/>
    <property type="match status" value="1"/>
</dbReference>
<gene>
    <name evidence="2" type="ORF">D3Y59_05145</name>
</gene>
<name>A0A3B7QXE8_9BACT</name>
<evidence type="ECO:0000313" key="3">
    <source>
        <dbReference type="Proteomes" id="UP000262802"/>
    </source>
</evidence>
<dbReference type="EMBL" id="CP032317">
    <property type="protein sequence ID" value="AYA36494.1"/>
    <property type="molecule type" value="Genomic_DNA"/>
</dbReference>
<dbReference type="OrthoDB" id="978892at2"/>
<organism evidence="2 3">
    <name type="scientific">Hymenobacter oligotrophus</name>
    <dbReference type="NCBI Taxonomy" id="2319843"/>
    <lineage>
        <taxon>Bacteria</taxon>
        <taxon>Pseudomonadati</taxon>
        <taxon>Bacteroidota</taxon>
        <taxon>Cytophagia</taxon>
        <taxon>Cytophagales</taxon>
        <taxon>Hymenobacteraceae</taxon>
        <taxon>Hymenobacter</taxon>
    </lineage>
</organism>
<dbReference type="AlphaFoldDB" id="A0A3B7QXE8"/>
<proteinExistence type="predicted"/>
<dbReference type="RefSeq" id="WP_119444076.1">
    <property type="nucleotide sequence ID" value="NZ_CP032317.1"/>
</dbReference>
<reference evidence="2 3" key="1">
    <citation type="submission" date="2018-09" db="EMBL/GenBank/DDBJ databases">
        <title>Hymenobacter medium sp. nov., isolated from R2A medium.</title>
        <authorList>
            <person name="Yingchao G."/>
        </authorList>
    </citation>
    <scope>NUCLEOTIDE SEQUENCE [LARGE SCALE GENOMIC DNA]</scope>
    <source>
        <strain evidence="3">sh-6</strain>
    </source>
</reference>
<accession>A0A3B7QXE8</accession>
<dbReference type="KEGG" id="hyh:D3Y59_05145"/>
<evidence type="ECO:0000313" key="2">
    <source>
        <dbReference type="EMBL" id="AYA36494.1"/>
    </source>
</evidence>
<evidence type="ECO:0000256" key="1">
    <source>
        <dbReference type="SAM" id="MobiDB-lite"/>
    </source>
</evidence>
<sequence>MLRTTTYAAAAALLLASCQPDRQPATEQATAPAQPTAPSPTADSATAPAGSLPAAAPTDSSFLIRRGYVGPLRLNMKEGALLAAVPARSLRKTTRTLEGITYPVYEYRPPGTPASAEPLLLEMVGDEEEGYRLWRVQVRDGRYRTAEAIGVGGTYGEARRAYGIQTIERTEAGLVAVSERLNASWVLDAKNLPASAQLRKDDIPAATPIVGVILFR</sequence>
<keyword evidence="3" id="KW-1185">Reference proteome</keyword>
<feature type="compositionally biased region" description="Low complexity" evidence="1">
    <location>
        <begin position="23"/>
        <end position="56"/>
    </location>
</feature>